<accession>A0A382G2B0</accession>
<dbReference type="EMBL" id="UINC01053011">
    <property type="protein sequence ID" value="SVB69019.1"/>
    <property type="molecule type" value="Genomic_DNA"/>
</dbReference>
<evidence type="ECO:0000313" key="1">
    <source>
        <dbReference type="EMBL" id="SVB69019.1"/>
    </source>
</evidence>
<proteinExistence type="predicted"/>
<reference evidence="1" key="1">
    <citation type="submission" date="2018-05" db="EMBL/GenBank/DDBJ databases">
        <authorList>
            <person name="Lanie J.A."/>
            <person name="Ng W.-L."/>
            <person name="Kazmierczak K.M."/>
            <person name="Andrzejewski T.M."/>
            <person name="Davidsen T.M."/>
            <person name="Wayne K.J."/>
            <person name="Tettelin H."/>
            <person name="Glass J.I."/>
            <person name="Rusch D."/>
            <person name="Podicherti R."/>
            <person name="Tsui H.-C.T."/>
            <person name="Winkler M.E."/>
        </authorList>
    </citation>
    <scope>NUCLEOTIDE SEQUENCE</scope>
</reference>
<dbReference type="AlphaFoldDB" id="A0A382G2B0"/>
<organism evidence="1">
    <name type="scientific">marine metagenome</name>
    <dbReference type="NCBI Taxonomy" id="408172"/>
    <lineage>
        <taxon>unclassified sequences</taxon>
        <taxon>metagenomes</taxon>
        <taxon>ecological metagenomes</taxon>
    </lineage>
</organism>
<protein>
    <submittedName>
        <fullName evidence="1">Uncharacterized protein</fullName>
    </submittedName>
</protein>
<gene>
    <name evidence="1" type="ORF">METZ01_LOCUS221873</name>
</gene>
<sequence length="66" mass="7550">MGKDLTDTERAIIQQVILDRWNPLRLNKKIATHFGLTINQVRHLRSKPVFPDRVQAAVGHLPAVVR</sequence>
<name>A0A382G2B0_9ZZZZ</name>